<gene>
    <name evidence="2" type="ORF">AFUS01_LOCUS30886</name>
</gene>
<accession>A0A8J2PA31</accession>
<sequence length="101" mass="11445">MEIKYGKPYKFMEDFEIYGLEVERASVHISAPQKTSSSFNSSNRIGITNPLLYIHHGEDGHPIEGDPEDQKGCPGEFLEQYDPKIESESAQANTHELVVKY</sequence>
<evidence type="ECO:0000313" key="2">
    <source>
        <dbReference type="EMBL" id="CAG7820496.1"/>
    </source>
</evidence>
<keyword evidence="3" id="KW-1185">Reference proteome</keyword>
<proteinExistence type="predicted"/>
<protein>
    <submittedName>
        <fullName evidence="2">Uncharacterized protein</fullName>
    </submittedName>
</protein>
<name>A0A8J2PA31_9HEXA</name>
<comment type="caution">
    <text evidence="2">The sequence shown here is derived from an EMBL/GenBank/DDBJ whole genome shotgun (WGS) entry which is preliminary data.</text>
</comment>
<dbReference type="EMBL" id="CAJVCH010480286">
    <property type="protein sequence ID" value="CAG7820496.1"/>
    <property type="molecule type" value="Genomic_DNA"/>
</dbReference>
<dbReference type="AlphaFoldDB" id="A0A8J2PA31"/>
<evidence type="ECO:0000256" key="1">
    <source>
        <dbReference type="SAM" id="MobiDB-lite"/>
    </source>
</evidence>
<feature type="compositionally biased region" description="Basic and acidic residues" evidence="1">
    <location>
        <begin position="56"/>
        <end position="71"/>
    </location>
</feature>
<evidence type="ECO:0000313" key="3">
    <source>
        <dbReference type="Proteomes" id="UP000708208"/>
    </source>
</evidence>
<organism evidence="2 3">
    <name type="scientific">Allacma fusca</name>
    <dbReference type="NCBI Taxonomy" id="39272"/>
    <lineage>
        <taxon>Eukaryota</taxon>
        <taxon>Metazoa</taxon>
        <taxon>Ecdysozoa</taxon>
        <taxon>Arthropoda</taxon>
        <taxon>Hexapoda</taxon>
        <taxon>Collembola</taxon>
        <taxon>Symphypleona</taxon>
        <taxon>Sminthuridae</taxon>
        <taxon>Allacma</taxon>
    </lineage>
</organism>
<feature type="region of interest" description="Disordered" evidence="1">
    <location>
        <begin position="56"/>
        <end position="77"/>
    </location>
</feature>
<reference evidence="2" key="1">
    <citation type="submission" date="2021-06" db="EMBL/GenBank/DDBJ databases">
        <authorList>
            <person name="Hodson N. C."/>
            <person name="Mongue J. A."/>
            <person name="Jaron S. K."/>
        </authorList>
    </citation>
    <scope>NUCLEOTIDE SEQUENCE</scope>
</reference>
<dbReference type="Proteomes" id="UP000708208">
    <property type="component" value="Unassembled WGS sequence"/>
</dbReference>